<dbReference type="InterPro" id="IPR003591">
    <property type="entry name" value="Leu-rich_rpt_typical-subtyp"/>
</dbReference>
<dbReference type="Proteomes" id="UP000554482">
    <property type="component" value="Unassembled WGS sequence"/>
</dbReference>
<feature type="domain" description="R13L1/DRL21-like LRR repeat region" evidence="9">
    <location>
        <begin position="558"/>
        <end position="683"/>
    </location>
</feature>
<keyword evidence="4" id="KW-0611">Plant defense</keyword>
<dbReference type="OrthoDB" id="5279713at2759"/>
<evidence type="ECO:0000256" key="2">
    <source>
        <dbReference type="ARBA" id="ARBA00022737"/>
    </source>
</evidence>
<evidence type="ECO:0000256" key="1">
    <source>
        <dbReference type="ARBA" id="ARBA00022614"/>
    </source>
</evidence>
<dbReference type="InterPro" id="IPR044974">
    <property type="entry name" value="Disease_R_plants"/>
</dbReference>
<feature type="domain" description="Disease resistance protein winged helix" evidence="8">
    <location>
        <begin position="310"/>
        <end position="374"/>
    </location>
</feature>
<evidence type="ECO:0000256" key="4">
    <source>
        <dbReference type="ARBA" id="ARBA00022821"/>
    </source>
</evidence>
<proteinExistence type="predicted"/>
<gene>
    <name evidence="10" type="ORF">FRX31_028205</name>
</gene>
<dbReference type="InterPro" id="IPR032675">
    <property type="entry name" value="LRR_dom_sf"/>
</dbReference>
<evidence type="ECO:0000259" key="7">
    <source>
        <dbReference type="Pfam" id="PF18052"/>
    </source>
</evidence>
<reference evidence="10 11" key="1">
    <citation type="submission" date="2020-06" db="EMBL/GenBank/DDBJ databases">
        <title>Transcriptomic and genomic resources for Thalictrum thalictroides and T. hernandezii: Facilitating candidate gene discovery in an emerging model plant lineage.</title>
        <authorList>
            <person name="Arias T."/>
            <person name="Riano-Pachon D.M."/>
            <person name="Di Stilio V.S."/>
        </authorList>
    </citation>
    <scope>NUCLEOTIDE SEQUENCE [LARGE SCALE GENOMIC DNA]</scope>
    <source>
        <strain evidence="11">cv. WT478/WT964</strain>
        <tissue evidence="10">Leaves</tissue>
    </source>
</reference>
<dbReference type="GO" id="GO:0098542">
    <property type="term" value="P:defense response to other organism"/>
    <property type="evidence" value="ECO:0007669"/>
    <property type="project" value="TreeGrafter"/>
</dbReference>
<feature type="signal peptide" evidence="6">
    <location>
        <begin position="1"/>
        <end position="15"/>
    </location>
</feature>
<dbReference type="AlphaFoldDB" id="A0A7J6VBT2"/>
<sequence length="806" mass="92227">MVYWLLSSFVSATLQVLLEKLTDFGIKTYESISDVDEKLQKLRRTLMSVESSIRDAEENPKMNMAWQVLLLDLEKVAYDADDLIDEIVYKVSKLEDGKAKNKNQVNKLLLSLYKHTSAAPNMNDIQAKLDGMLRELESLCVRERSNGRHLEKVASKLQTSSLIDESHVYGRETDKMNIVNMLVASEESSRAKSVSIIPIVEPYDVKCLSDQACFSLLMEEAVGDINLRTTSPELEEIGMQIAIKCKGLPLAAKIVGSLLQSKVDHNEWNNILDSRIWQSSVIKNEIIPALKSGYHHLPSHVRQCFAYCSMFPQSYDFEKIKLVRMWMGEGFVIPDKERTMIEKIGNDYFDQLSQKSFFQMEGGRYMIHDAVHNLSQAISCDKFFRMEEVDDSIVNSNTRHLSIACENIHTVASEVAYRCKGLRTFLLLGAYKTPIKEVHFALFMELRSLRVLDLSGTQLEELAESIGNLKHLRFLDLSNTLLKWLPETMQELCLLQTLRLRNCLELLYLPKNISGLKSLQHLELDGNYHLTSMPSGIGKLTGLQTVSEFIVGPGNGQMKELKHINNIRGSLRIKQLEKVKNPQDALEANLANKKYLDKLELQWTCTVDRRTDEHVLDKLIEFPLKSLKELILTRYGGRMFPKWVCDPLFSQLTAICFDECKNCGLLPPLGQLPKLKSLKIVGMHELTKVDQVFQNLETLELRDIPKLESWVGVSDNGMSFLRELTIVDCRQMRTLPSLHYFQSLEKMEFESCPLLPSLSEKRLSNSSKSLIIRKCVMLKEQEVGSKDWMKIEHIPYIEINYKIVQA</sequence>
<dbReference type="PRINTS" id="PR00364">
    <property type="entry name" value="DISEASERSIST"/>
</dbReference>
<keyword evidence="2" id="KW-0677">Repeat</keyword>
<comment type="caution">
    <text evidence="10">The sequence shown here is derived from an EMBL/GenBank/DDBJ whole genome shotgun (WGS) entry which is preliminary data.</text>
</comment>
<organism evidence="10 11">
    <name type="scientific">Thalictrum thalictroides</name>
    <name type="common">Rue-anemone</name>
    <name type="synonym">Anemone thalictroides</name>
    <dbReference type="NCBI Taxonomy" id="46969"/>
    <lineage>
        <taxon>Eukaryota</taxon>
        <taxon>Viridiplantae</taxon>
        <taxon>Streptophyta</taxon>
        <taxon>Embryophyta</taxon>
        <taxon>Tracheophyta</taxon>
        <taxon>Spermatophyta</taxon>
        <taxon>Magnoliopsida</taxon>
        <taxon>Ranunculales</taxon>
        <taxon>Ranunculaceae</taxon>
        <taxon>Thalictroideae</taxon>
        <taxon>Thalictrum</taxon>
    </lineage>
</organism>
<evidence type="ECO:0000256" key="5">
    <source>
        <dbReference type="SAM" id="Coils"/>
    </source>
</evidence>
<feature type="coiled-coil region" evidence="5">
    <location>
        <begin position="32"/>
        <end position="59"/>
    </location>
</feature>
<evidence type="ECO:0000313" key="10">
    <source>
        <dbReference type="EMBL" id="KAF5182207.1"/>
    </source>
</evidence>
<feature type="domain" description="Disease resistance N-terminal" evidence="7">
    <location>
        <begin position="14"/>
        <end position="99"/>
    </location>
</feature>
<dbReference type="Pfam" id="PF18052">
    <property type="entry name" value="Rx_N"/>
    <property type="match status" value="1"/>
</dbReference>
<dbReference type="InterPro" id="IPR036388">
    <property type="entry name" value="WH-like_DNA-bd_sf"/>
</dbReference>
<keyword evidence="1" id="KW-0433">Leucine-rich repeat</keyword>
<dbReference type="Pfam" id="PF23559">
    <property type="entry name" value="WHD_DRP"/>
    <property type="match status" value="1"/>
</dbReference>
<accession>A0A7J6VBT2</accession>
<evidence type="ECO:0000256" key="6">
    <source>
        <dbReference type="SAM" id="SignalP"/>
    </source>
</evidence>
<evidence type="ECO:0000259" key="8">
    <source>
        <dbReference type="Pfam" id="PF23559"/>
    </source>
</evidence>
<keyword evidence="6" id="KW-0732">Signal</keyword>
<dbReference type="Gene3D" id="1.20.5.4130">
    <property type="match status" value="1"/>
</dbReference>
<dbReference type="SUPFAM" id="SSF52540">
    <property type="entry name" value="P-loop containing nucleoside triphosphate hydrolases"/>
    <property type="match status" value="1"/>
</dbReference>
<dbReference type="InterPro" id="IPR027417">
    <property type="entry name" value="P-loop_NTPase"/>
</dbReference>
<keyword evidence="5" id="KW-0175">Coiled coil</keyword>
<dbReference type="InterPro" id="IPR041118">
    <property type="entry name" value="Rx_N"/>
</dbReference>
<keyword evidence="3" id="KW-0547">Nucleotide-binding</keyword>
<evidence type="ECO:0000256" key="3">
    <source>
        <dbReference type="ARBA" id="ARBA00022741"/>
    </source>
</evidence>
<dbReference type="Gene3D" id="1.10.8.430">
    <property type="entry name" value="Helical domain of apoptotic protease-activating factors"/>
    <property type="match status" value="1"/>
</dbReference>
<dbReference type="Pfam" id="PF25019">
    <property type="entry name" value="LRR_R13L1-DRL21"/>
    <property type="match status" value="1"/>
</dbReference>
<keyword evidence="11" id="KW-1185">Reference proteome</keyword>
<dbReference type="PANTHER" id="PTHR23155:SF1226">
    <property type="entry name" value="OS05G0492600 PROTEIN"/>
    <property type="match status" value="1"/>
</dbReference>
<dbReference type="InterPro" id="IPR058922">
    <property type="entry name" value="WHD_DRP"/>
</dbReference>
<dbReference type="PANTHER" id="PTHR23155">
    <property type="entry name" value="DISEASE RESISTANCE PROTEIN RP"/>
    <property type="match status" value="1"/>
</dbReference>
<dbReference type="EMBL" id="JABWDY010035092">
    <property type="protein sequence ID" value="KAF5182207.1"/>
    <property type="molecule type" value="Genomic_DNA"/>
</dbReference>
<dbReference type="InterPro" id="IPR042197">
    <property type="entry name" value="Apaf_helical"/>
</dbReference>
<evidence type="ECO:0000259" key="9">
    <source>
        <dbReference type="Pfam" id="PF25019"/>
    </source>
</evidence>
<dbReference type="SMART" id="SM00369">
    <property type="entry name" value="LRR_TYP"/>
    <property type="match status" value="3"/>
</dbReference>
<evidence type="ECO:0000313" key="11">
    <source>
        <dbReference type="Proteomes" id="UP000554482"/>
    </source>
</evidence>
<dbReference type="Gene3D" id="3.80.10.10">
    <property type="entry name" value="Ribonuclease Inhibitor"/>
    <property type="match status" value="1"/>
</dbReference>
<name>A0A7J6VBT2_THATH</name>
<dbReference type="Gene3D" id="1.10.10.10">
    <property type="entry name" value="Winged helix-like DNA-binding domain superfamily/Winged helix DNA-binding domain"/>
    <property type="match status" value="1"/>
</dbReference>
<dbReference type="InterPro" id="IPR056789">
    <property type="entry name" value="LRR_R13L1-DRL21"/>
</dbReference>
<feature type="chain" id="PRO_5029628892" evidence="6">
    <location>
        <begin position="16"/>
        <end position="806"/>
    </location>
</feature>
<protein>
    <submittedName>
        <fullName evidence="10">Disease resistance protein rga2</fullName>
    </submittedName>
</protein>
<dbReference type="GO" id="GO:0043531">
    <property type="term" value="F:ADP binding"/>
    <property type="evidence" value="ECO:0007669"/>
    <property type="project" value="InterPro"/>
</dbReference>
<dbReference type="SUPFAM" id="SSF52058">
    <property type="entry name" value="L domain-like"/>
    <property type="match status" value="1"/>
</dbReference>